<name>A0A1A9ZQW3_GLOPL</name>
<dbReference type="InterPro" id="IPR045819">
    <property type="entry name" value="TTC7_N"/>
</dbReference>
<dbReference type="InterPro" id="IPR051722">
    <property type="entry name" value="Endocytosis_PI4K-reg_protein"/>
</dbReference>
<dbReference type="Pfam" id="PF19440">
    <property type="entry name" value="TTC7_N"/>
    <property type="match status" value="1"/>
</dbReference>
<proteinExistence type="predicted"/>
<protein>
    <recommendedName>
        <fullName evidence="1">Tetratricopeptide repeat protein 7 N-terminal domain-containing protein</fullName>
    </recommendedName>
</protein>
<dbReference type="Proteomes" id="UP000092445">
    <property type="component" value="Unassembled WGS sequence"/>
</dbReference>
<dbReference type="VEuPathDB" id="VectorBase:GPAI022226"/>
<evidence type="ECO:0000313" key="3">
    <source>
        <dbReference type="Proteomes" id="UP000092445"/>
    </source>
</evidence>
<dbReference type="PANTHER" id="PTHR23083">
    <property type="entry name" value="TETRATRICOPEPTIDE REPEAT PROTEIN, TPR"/>
    <property type="match status" value="1"/>
</dbReference>
<reference evidence="2" key="2">
    <citation type="submission" date="2020-05" db="UniProtKB">
        <authorList>
            <consortium name="EnsemblMetazoa"/>
        </authorList>
    </citation>
    <scope>IDENTIFICATION</scope>
    <source>
        <strain evidence="2">IAEA</strain>
    </source>
</reference>
<accession>A0A1A9ZQW3</accession>
<keyword evidence="3" id="KW-1185">Reference proteome</keyword>
<evidence type="ECO:0000259" key="1">
    <source>
        <dbReference type="Pfam" id="PF19440"/>
    </source>
</evidence>
<dbReference type="EnsemblMetazoa" id="GPAI022226-RA">
    <property type="protein sequence ID" value="GPAI022226-PA"/>
    <property type="gene ID" value="GPAI022226"/>
</dbReference>
<dbReference type="GO" id="GO:0005886">
    <property type="term" value="C:plasma membrane"/>
    <property type="evidence" value="ECO:0007669"/>
    <property type="project" value="TreeGrafter"/>
</dbReference>
<dbReference type="PANTHER" id="PTHR23083:SF464">
    <property type="entry name" value="TETRATRICOPEPTIDE REPEAT DOMAIN 7, ISOFORM A"/>
    <property type="match status" value="1"/>
</dbReference>
<dbReference type="GO" id="GO:0046854">
    <property type="term" value="P:phosphatidylinositol phosphate biosynthetic process"/>
    <property type="evidence" value="ECO:0007669"/>
    <property type="project" value="TreeGrafter"/>
</dbReference>
<reference evidence="3" key="1">
    <citation type="submission" date="2014-03" db="EMBL/GenBank/DDBJ databases">
        <authorList>
            <person name="Aksoy S."/>
            <person name="Warren W."/>
            <person name="Wilson R.K."/>
        </authorList>
    </citation>
    <scope>NUCLEOTIDE SEQUENCE [LARGE SCALE GENOMIC DNA]</scope>
    <source>
        <strain evidence="3">IAEA</strain>
    </source>
</reference>
<organism evidence="2 3">
    <name type="scientific">Glossina pallidipes</name>
    <name type="common">Tsetse fly</name>
    <dbReference type="NCBI Taxonomy" id="7398"/>
    <lineage>
        <taxon>Eukaryota</taxon>
        <taxon>Metazoa</taxon>
        <taxon>Ecdysozoa</taxon>
        <taxon>Arthropoda</taxon>
        <taxon>Hexapoda</taxon>
        <taxon>Insecta</taxon>
        <taxon>Pterygota</taxon>
        <taxon>Neoptera</taxon>
        <taxon>Endopterygota</taxon>
        <taxon>Diptera</taxon>
        <taxon>Brachycera</taxon>
        <taxon>Muscomorpha</taxon>
        <taxon>Hippoboscoidea</taxon>
        <taxon>Glossinidae</taxon>
        <taxon>Glossina</taxon>
    </lineage>
</organism>
<sequence>MISNKRLCSLKLPTPSQGSNKDKSHHVICKGDTLPLDHLSYFAGKLQEAINRYRTMLNAIEIKTTQSLRLTLAGQLAEVLLGGISGTIYSPPTQEKQTSGLWKSRKYDARNQFILRNQQEEAILLLLKAEAIAVKHTLEKILALDALENSAQLDSSDHLCERRN</sequence>
<feature type="domain" description="Tetratricopeptide repeat protein 7 N-terminal" evidence="1">
    <location>
        <begin position="38"/>
        <end position="136"/>
    </location>
</feature>
<dbReference type="STRING" id="7398.A0A1A9ZQW3"/>
<evidence type="ECO:0000313" key="2">
    <source>
        <dbReference type="EnsemblMetazoa" id="GPAI022226-PA"/>
    </source>
</evidence>
<dbReference type="AlphaFoldDB" id="A0A1A9ZQW3"/>
<dbReference type="GO" id="GO:0072659">
    <property type="term" value="P:protein localization to plasma membrane"/>
    <property type="evidence" value="ECO:0007669"/>
    <property type="project" value="TreeGrafter"/>
</dbReference>